<dbReference type="InterPro" id="IPR037359">
    <property type="entry name" value="NST/OST"/>
</dbReference>
<evidence type="ECO:0000256" key="2">
    <source>
        <dbReference type="ARBA" id="ARBA00023180"/>
    </source>
</evidence>
<dbReference type="RefSeq" id="WP_078717130.1">
    <property type="nucleotide sequence ID" value="NZ_FUYC01000005.1"/>
</dbReference>
<evidence type="ECO:0000313" key="4">
    <source>
        <dbReference type="EMBL" id="SKA82525.1"/>
    </source>
</evidence>
<reference evidence="4 5" key="1">
    <citation type="submission" date="2017-02" db="EMBL/GenBank/DDBJ databases">
        <authorList>
            <person name="Peterson S.W."/>
        </authorList>
    </citation>
    <scope>NUCLEOTIDE SEQUENCE [LARGE SCALE GENOMIC DNA]</scope>
    <source>
        <strain evidence="4 5">DSM 16080</strain>
    </source>
</reference>
<dbReference type="InterPro" id="IPR027417">
    <property type="entry name" value="P-loop_NTPase"/>
</dbReference>
<dbReference type="STRING" id="1121449.SAMN02745704_01570"/>
<dbReference type="OrthoDB" id="5317005at2"/>
<keyword evidence="2" id="KW-0325">Glycoprotein</keyword>
<dbReference type="Pfam" id="PF00685">
    <property type="entry name" value="Sulfotransfer_1"/>
    <property type="match status" value="1"/>
</dbReference>
<dbReference type="EMBL" id="FUYC01000005">
    <property type="protein sequence ID" value="SKA82525.1"/>
    <property type="molecule type" value="Genomic_DNA"/>
</dbReference>
<dbReference type="Gene3D" id="3.40.50.300">
    <property type="entry name" value="P-loop containing nucleotide triphosphate hydrolases"/>
    <property type="match status" value="1"/>
</dbReference>
<organism evidence="4 5">
    <name type="scientific">Paucidesulfovibrio gracilis DSM 16080</name>
    <dbReference type="NCBI Taxonomy" id="1121449"/>
    <lineage>
        <taxon>Bacteria</taxon>
        <taxon>Pseudomonadati</taxon>
        <taxon>Thermodesulfobacteriota</taxon>
        <taxon>Desulfovibrionia</taxon>
        <taxon>Desulfovibrionales</taxon>
        <taxon>Desulfovibrionaceae</taxon>
        <taxon>Paucidesulfovibrio</taxon>
    </lineage>
</organism>
<gene>
    <name evidence="4" type="ORF">SAMN02745704_01570</name>
</gene>
<keyword evidence="5" id="KW-1185">Reference proteome</keyword>
<proteinExistence type="predicted"/>
<accession>A0A1T4X0A6</accession>
<evidence type="ECO:0000259" key="3">
    <source>
        <dbReference type="Pfam" id="PF00685"/>
    </source>
</evidence>
<dbReference type="PANTHER" id="PTHR10605:SF56">
    <property type="entry name" value="BIFUNCTIONAL HEPARAN SULFATE N-DEACETYLASE_N-SULFOTRANSFERASE"/>
    <property type="match status" value="1"/>
</dbReference>
<evidence type="ECO:0000256" key="1">
    <source>
        <dbReference type="ARBA" id="ARBA00022679"/>
    </source>
</evidence>
<dbReference type="Proteomes" id="UP000190027">
    <property type="component" value="Unassembled WGS sequence"/>
</dbReference>
<protein>
    <submittedName>
        <fullName evidence="4">Sulfotransferase domain-containing protein</fullName>
    </submittedName>
</protein>
<feature type="domain" description="Sulfotransferase" evidence="3">
    <location>
        <begin position="6"/>
        <end position="178"/>
    </location>
</feature>
<dbReference type="InterPro" id="IPR000863">
    <property type="entry name" value="Sulfotransferase_dom"/>
</dbReference>
<sequence>MTRNLPHFLHIGAAKSGSSWIYEVLREHPGIFVPIAKDVSYFDHQYDLGLDWYARHFEAAGNRVRGEVAHDYFLDRAYAERIREALPDVKLTACLREPVARIVSRYNYALSTEIDPHTSLAEYLKSTTVERDSDYLRNLKPFYELFPRENIRVFLFEEVFADPEAFCRELYDFLGVDSSFVPQCLHQRVRPARRARVPGLARLAWRTAKALRQWGKPNWVGAVKRNRLFNRLMFQEHKTHAVVPEEEKAALRERFARDIPELERLLGRSVAKVWGY</sequence>
<dbReference type="AlphaFoldDB" id="A0A1T4X0A6"/>
<dbReference type="SUPFAM" id="SSF52540">
    <property type="entry name" value="P-loop containing nucleoside triphosphate hydrolases"/>
    <property type="match status" value="1"/>
</dbReference>
<dbReference type="GO" id="GO:0008146">
    <property type="term" value="F:sulfotransferase activity"/>
    <property type="evidence" value="ECO:0007669"/>
    <property type="project" value="InterPro"/>
</dbReference>
<dbReference type="PANTHER" id="PTHR10605">
    <property type="entry name" value="HEPARAN SULFATE SULFOTRANSFERASE"/>
    <property type="match status" value="1"/>
</dbReference>
<name>A0A1T4X0A6_9BACT</name>
<keyword evidence="1 4" id="KW-0808">Transferase</keyword>
<evidence type="ECO:0000313" key="5">
    <source>
        <dbReference type="Proteomes" id="UP000190027"/>
    </source>
</evidence>